<feature type="region of interest" description="Disordered" evidence="1">
    <location>
        <begin position="31"/>
        <end position="110"/>
    </location>
</feature>
<dbReference type="EMBL" id="VSSQ01023287">
    <property type="protein sequence ID" value="MPM70120.1"/>
    <property type="molecule type" value="Genomic_DNA"/>
</dbReference>
<evidence type="ECO:0000256" key="1">
    <source>
        <dbReference type="SAM" id="MobiDB-lite"/>
    </source>
</evidence>
<gene>
    <name evidence="2" type="ORF">SDC9_117073</name>
</gene>
<evidence type="ECO:0000313" key="2">
    <source>
        <dbReference type="EMBL" id="MPM70120.1"/>
    </source>
</evidence>
<name>A0A645BXB3_9ZZZZ</name>
<proteinExistence type="predicted"/>
<reference evidence="2" key="1">
    <citation type="submission" date="2019-08" db="EMBL/GenBank/DDBJ databases">
        <authorList>
            <person name="Kucharzyk K."/>
            <person name="Murdoch R.W."/>
            <person name="Higgins S."/>
            <person name="Loffler F."/>
        </authorList>
    </citation>
    <scope>NUCLEOTIDE SEQUENCE</scope>
</reference>
<feature type="compositionally biased region" description="Basic and acidic residues" evidence="1">
    <location>
        <begin position="35"/>
        <end position="67"/>
    </location>
</feature>
<dbReference type="AlphaFoldDB" id="A0A645BXB3"/>
<comment type="caution">
    <text evidence="2">The sequence shown here is derived from an EMBL/GenBank/DDBJ whole genome shotgun (WGS) entry which is preliminary data.</text>
</comment>
<organism evidence="2">
    <name type="scientific">bioreactor metagenome</name>
    <dbReference type="NCBI Taxonomy" id="1076179"/>
    <lineage>
        <taxon>unclassified sequences</taxon>
        <taxon>metagenomes</taxon>
        <taxon>ecological metagenomes</taxon>
    </lineage>
</organism>
<accession>A0A645BXB3</accession>
<protein>
    <submittedName>
        <fullName evidence="2">Uncharacterized protein</fullName>
    </submittedName>
</protein>
<sequence length="132" mass="14198">MLPAEVQQGSGEDECQALRVAGMDREVVQQVAAEDVDRLDHPEQHDPAEHEPRRSARRHLPLDDTRRGTGSRVLTTGHTHGLQSANRGQWGTSPRMTSSAPTSEDRGAVHSRALDRPVAALLGAACVPGAAR</sequence>
<feature type="compositionally biased region" description="Polar residues" evidence="1">
    <location>
        <begin position="72"/>
        <end position="102"/>
    </location>
</feature>